<evidence type="ECO:0000313" key="3">
    <source>
        <dbReference type="Proteomes" id="UP000040576"/>
    </source>
</evidence>
<proteinExistence type="predicted"/>
<dbReference type="InterPro" id="IPR003033">
    <property type="entry name" value="SCP2_sterol-bd_dom"/>
</dbReference>
<evidence type="ECO:0000313" key="2">
    <source>
        <dbReference type="EMBL" id="CEE02559.1"/>
    </source>
</evidence>
<accession>A0A090KV01</accession>
<reference evidence="2 3" key="1">
    <citation type="submission" date="2014-07" db="EMBL/GenBank/DDBJ databases">
        <authorList>
            <person name="Wibberg Daniel"/>
        </authorList>
    </citation>
    <scope>NUCLEOTIDE SEQUENCE [LARGE SCALE GENOMIC DNA]</scope>
</reference>
<dbReference type="Pfam" id="PF02036">
    <property type="entry name" value="SCP2"/>
    <property type="match status" value="1"/>
</dbReference>
<keyword evidence="3" id="KW-1185">Reference proteome</keyword>
<dbReference type="Proteomes" id="UP000040576">
    <property type="component" value="Unassembled WGS sequence"/>
</dbReference>
<feature type="domain" description="SCP2" evidence="1">
    <location>
        <begin position="49"/>
        <end position="120"/>
    </location>
</feature>
<evidence type="ECO:0000259" key="1">
    <source>
        <dbReference type="Pfam" id="PF02036"/>
    </source>
</evidence>
<dbReference type="Gene3D" id="3.30.1050.10">
    <property type="entry name" value="SCP2 sterol-binding domain"/>
    <property type="match status" value="1"/>
</dbReference>
<dbReference type="AlphaFoldDB" id="A0A090KV01"/>
<dbReference type="InterPro" id="IPR036527">
    <property type="entry name" value="SCP2_sterol-bd_dom_sf"/>
</dbReference>
<gene>
    <name evidence="2" type="ORF">BT1A1_2766</name>
</gene>
<dbReference type="EMBL" id="CCRF01000079">
    <property type="protein sequence ID" value="CEE02559.1"/>
    <property type="molecule type" value="Genomic_DNA"/>
</dbReference>
<protein>
    <recommendedName>
        <fullName evidence="1">SCP2 domain-containing protein</fullName>
    </recommendedName>
</protein>
<name>A0A090KV01_9BACI</name>
<organism evidence="2 3">
    <name type="scientific">Caldibacillus thermoamylovorans</name>
    <dbReference type="NCBI Taxonomy" id="35841"/>
    <lineage>
        <taxon>Bacteria</taxon>
        <taxon>Bacillati</taxon>
        <taxon>Bacillota</taxon>
        <taxon>Bacilli</taxon>
        <taxon>Bacillales</taxon>
        <taxon>Bacillaceae</taxon>
        <taxon>Caldibacillus</taxon>
    </lineage>
</organism>
<dbReference type="RefSeq" id="WP_081912373.1">
    <property type="nucleotide sequence ID" value="NZ_JAMAYU010000005.1"/>
</dbReference>
<dbReference type="KEGG" id="bthv:CQJ30_15090"/>
<sequence length="129" mass="15097">MNVTLLQNGTRLNIARGYLSMVAVDNFLKRINHQPVVRILVPNEPVTVLIRNRKDACYLIFSKDKVEFIKEYNGEIDCELSGEEKMIQSILDGKIRLQEAIKLRHVQIECNYRTMLLLESFFWLQRVEG</sequence>
<dbReference type="SUPFAM" id="SSF55718">
    <property type="entry name" value="SCP-like"/>
    <property type="match status" value="1"/>
</dbReference>